<keyword evidence="2 5" id="KW-0119">Carbohydrate metabolism</keyword>
<dbReference type="SUPFAM" id="SSF51445">
    <property type="entry name" value="(Trans)glycosidases"/>
    <property type="match status" value="1"/>
</dbReference>
<keyword evidence="8" id="KW-1185">Reference proteome</keyword>
<dbReference type="PANTHER" id="PTHR31352:SF7">
    <property type="entry name" value="BETA-AMYLASE"/>
    <property type="match status" value="1"/>
</dbReference>
<evidence type="ECO:0000256" key="6">
    <source>
        <dbReference type="SAM" id="MobiDB-lite"/>
    </source>
</evidence>
<dbReference type="Gramene" id="ERN06600">
    <property type="protein sequence ID" value="ERN06600"/>
    <property type="gene ID" value="AMTR_s00058p00155330"/>
</dbReference>
<reference evidence="8" key="1">
    <citation type="journal article" date="2013" name="Science">
        <title>The Amborella genome and the evolution of flowering plants.</title>
        <authorList>
            <consortium name="Amborella Genome Project"/>
        </authorList>
    </citation>
    <scope>NUCLEOTIDE SEQUENCE [LARGE SCALE GENOMIC DNA]</scope>
</reference>
<feature type="region of interest" description="Disordered" evidence="6">
    <location>
        <begin position="1"/>
        <end position="32"/>
    </location>
</feature>
<evidence type="ECO:0000313" key="8">
    <source>
        <dbReference type="Proteomes" id="UP000017836"/>
    </source>
</evidence>
<evidence type="ECO:0000256" key="1">
    <source>
        <dbReference type="ARBA" id="ARBA00005652"/>
    </source>
</evidence>
<dbReference type="STRING" id="13333.W1PHK7"/>
<dbReference type="EC" id="3.2.1.2" evidence="5"/>
<evidence type="ECO:0000256" key="2">
    <source>
        <dbReference type="ARBA" id="ARBA00023277"/>
    </source>
</evidence>
<evidence type="ECO:0000256" key="5">
    <source>
        <dbReference type="RuleBase" id="RU000509"/>
    </source>
</evidence>
<protein>
    <recommendedName>
        <fullName evidence="5">Beta-amylase</fullName>
        <ecNumber evidence="5">3.2.1.2</ecNumber>
    </recommendedName>
</protein>
<dbReference type="PANTHER" id="PTHR31352">
    <property type="entry name" value="BETA-AMYLASE 1, CHLOROPLASTIC"/>
    <property type="match status" value="1"/>
</dbReference>
<keyword evidence="3 5" id="KW-0624">Polysaccharide degradation</keyword>
<accession>W1PHK7</accession>
<evidence type="ECO:0000313" key="7">
    <source>
        <dbReference type="EMBL" id="ERN06600.1"/>
    </source>
</evidence>
<dbReference type="InterPro" id="IPR001554">
    <property type="entry name" value="Glyco_hydro_14"/>
</dbReference>
<dbReference type="Gene3D" id="3.20.20.80">
    <property type="entry name" value="Glycosidases"/>
    <property type="match status" value="1"/>
</dbReference>
<keyword evidence="5" id="KW-0326">Glycosidase</keyword>
<dbReference type="eggNOG" id="ENOG502QSJZ">
    <property type="taxonomic scope" value="Eukaryota"/>
</dbReference>
<dbReference type="PRINTS" id="PR00750">
    <property type="entry name" value="BETAAMYLASE"/>
</dbReference>
<evidence type="ECO:0000256" key="3">
    <source>
        <dbReference type="ARBA" id="ARBA00023326"/>
    </source>
</evidence>
<dbReference type="Proteomes" id="UP000017836">
    <property type="component" value="Unassembled WGS sequence"/>
</dbReference>
<evidence type="ECO:0000256" key="4">
    <source>
        <dbReference type="PIRSR" id="PIRSR601554-1"/>
    </source>
</evidence>
<dbReference type="OMA" id="TEVQIGM"/>
<dbReference type="GO" id="GO:0016161">
    <property type="term" value="F:beta-amylase activity"/>
    <property type="evidence" value="ECO:0000318"/>
    <property type="project" value="GO_Central"/>
</dbReference>
<dbReference type="HOGENOM" id="CLU_016754_1_0_1"/>
<feature type="compositionally biased region" description="Polar residues" evidence="6">
    <location>
        <begin position="1"/>
        <end position="12"/>
    </location>
</feature>
<feature type="active site" description="Proton donor" evidence="4">
    <location>
        <position position="278"/>
    </location>
</feature>
<dbReference type="InterPro" id="IPR017853">
    <property type="entry name" value="GH"/>
</dbReference>
<dbReference type="KEGG" id="atr:18434799"/>
<dbReference type="Pfam" id="PF01373">
    <property type="entry name" value="Glyco_hydro_14"/>
    <property type="match status" value="1"/>
</dbReference>
<gene>
    <name evidence="7" type="ORF">AMTR_s00058p00155330</name>
</gene>
<sequence length="559" mass="62390">MAIYPTSISPSFCRTRHHPSEPSSFSSGGTPASIRCTHLSTTSNFRIRAHKTCRARAQRNLGQGGLTAMAKLFSKPSGADGSVSPEEPNELHYLGPAQSRGGRGFPVFVALPLDSVSSDGKMMRRKAMEVSFRALKLAGVEGVAMDVWWGLVERDRPGVYDWRGYREVVEMALRHGLKVRAVMAFHSCVGTEADPCHITLPHWVRQEMERETDSAYTDRQGRRNYDYISLGSDLLPVLRGRSPIQAYSDFMRNFRGTFQQFLGVIITGIQVGMGPAGELRYPSHPSENLSWSSQGIGEFQCYDKHMLASLDACAREIGKEEWGKGGPIDAGSYYQNPEETGFFKSDGTWNTPYGHFFLEWYSGMLLLHGERLCIAAESIFSGTGVKLSAKVGGIHWQYDLKSHPAELTAGYFNTSFRDGYIPIAHMFARHGVSLCCPCFDMSDENAKFFNIHSSPEGFLKQIVFAAKICNIHLTGENSLTKLDESSSKQVLKSSKLYPDGGLDPACSFLFVRMNKNFFLPDNWNRFERLVWHMSDTGNFHARLGNKNTIESRLCSNVAI</sequence>
<dbReference type="EMBL" id="KI393888">
    <property type="protein sequence ID" value="ERN06600.1"/>
    <property type="molecule type" value="Genomic_DNA"/>
</dbReference>
<feature type="active site" description="Proton acceptor" evidence="4">
    <location>
        <position position="476"/>
    </location>
</feature>
<dbReference type="AlphaFoldDB" id="W1PHK7"/>
<dbReference type="GO" id="GO:0005983">
    <property type="term" value="P:starch catabolic process"/>
    <property type="evidence" value="ECO:0000318"/>
    <property type="project" value="GO_Central"/>
</dbReference>
<keyword evidence="5" id="KW-0378">Hydrolase</keyword>
<feature type="compositionally biased region" description="Polar residues" evidence="6">
    <location>
        <begin position="21"/>
        <end position="30"/>
    </location>
</feature>
<dbReference type="OrthoDB" id="1660156at2759"/>
<organism evidence="7 8">
    <name type="scientific">Amborella trichopoda</name>
    <dbReference type="NCBI Taxonomy" id="13333"/>
    <lineage>
        <taxon>Eukaryota</taxon>
        <taxon>Viridiplantae</taxon>
        <taxon>Streptophyta</taxon>
        <taxon>Embryophyta</taxon>
        <taxon>Tracheophyta</taxon>
        <taxon>Spermatophyta</taxon>
        <taxon>Magnoliopsida</taxon>
        <taxon>Amborellales</taxon>
        <taxon>Amborellaceae</taxon>
        <taxon>Amborella</taxon>
    </lineage>
</organism>
<comment type="similarity">
    <text evidence="1 5">Belongs to the glycosyl hydrolase 14 family.</text>
</comment>
<name>W1PHK7_AMBTC</name>
<proteinExistence type="inferred from homology"/>
<comment type="catalytic activity">
    <reaction evidence="5">
        <text>Hydrolysis of (1-&gt;4)-alpha-D-glucosidic linkages in polysaccharides so as to remove successive maltose units from the non-reducing ends of the chains.</text>
        <dbReference type="EC" id="3.2.1.2"/>
    </reaction>
</comment>